<dbReference type="Gene3D" id="3.40.50.880">
    <property type="match status" value="1"/>
</dbReference>
<protein>
    <recommendedName>
        <fullName evidence="1">anthranilate synthase</fullName>
        <ecNumber evidence="1">4.1.3.27</ecNumber>
    </recommendedName>
</protein>
<dbReference type="EC" id="4.1.3.27" evidence="1"/>
<dbReference type="PRINTS" id="PR00096">
    <property type="entry name" value="GATASE"/>
</dbReference>
<dbReference type="InterPro" id="IPR006221">
    <property type="entry name" value="TrpG/PapA_dom"/>
</dbReference>
<dbReference type="InterPro" id="IPR029062">
    <property type="entry name" value="Class_I_gatase-like"/>
</dbReference>
<dbReference type="PRINTS" id="PR00099">
    <property type="entry name" value="CPSGATASE"/>
</dbReference>
<evidence type="ECO:0000256" key="3">
    <source>
        <dbReference type="ARBA" id="ARBA00023239"/>
    </source>
</evidence>
<evidence type="ECO:0000256" key="5">
    <source>
        <dbReference type="SAM" id="MobiDB-lite"/>
    </source>
</evidence>
<feature type="domain" description="Glutamine amidotransferase" evidence="6">
    <location>
        <begin position="9"/>
        <end position="193"/>
    </location>
</feature>
<dbReference type="CDD" id="cd01743">
    <property type="entry name" value="GATase1_Anthranilate_Synthase"/>
    <property type="match status" value="1"/>
</dbReference>
<dbReference type="SUPFAM" id="SSF52317">
    <property type="entry name" value="Class I glutamine amidotransferase-like"/>
    <property type="match status" value="1"/>
</dbReference>
<feature type="region of interest" description="Disordered" evidence="5">
    <location>
        <begin position="208"/>
        <end position="227"/>
    </location>
</feature>
<dbReference type="InterPro" id="IPR017926">
    <property type="entry name" value="GATASE"/>
</dbReference>
<comment type="caution">
    <text evidence="7">The sequence shown here is derived from an EMBL/GenBank/DDBJ whole genome shotgun (WGS) entry which is preliminary data.</text>
</comment>
<dbReference type="RefSeq" id="WP_382405732.1">
    <property type="nucleotide sequence ID" value="NZ_JBHSGU010000002.1"/>
</dbReference>
<dbReference type="Pfam" id="PF00117">
    <property type="entry name" value="GATase"/>
    <property type="match status" value="1"/>
</dbReference>
<feature type="compositionally biased region" description="Polar residues" evidence="5">
    <location>
        <begin position="208"/>
        <end position="220"/>
    </location>
</feature>
<keyword evidence="8" id="KW-1185">Reference proteome</keyword>
<evidence type="ECO:0000256" key="4">
    <source>
        <dbReference type="ARBA" id="ARBA00047683"/>
    </source>
</evidence>
<dbReference type="NCBIfam" id="TIGR00566">
    <property type="entry name" value="trpG_papA"/>
    <property type="match status" value="1"/>
</dbReference>
<name>A0ABV9LTN0_9ALTE</name>
<dbReference type="Proteomes" id="UP001595897">
    <property type="component" value="Unassembled WGS sequence"/>
</dbReference>
<organism evidence="7 8">
    <name type="scientific">Glaciecola siphonariae</name>
    <dbReference type="NCBI Taxonomy" id="521012"/>
    <lineage>
        <taxon>Bacteria</taxon>
        <taxon>Pseudomonadati</taxon>
        <taxon>Pseudomonadota</taxon>
        <taxon>Gammaproteobacteria</taxon>
        <taxon>Alteromonadales</taxon>
        <taxon>Alteromonadaceae</taxon>
        <taxon>Glaciecola</taxon>
    </lineage>
</organism>
<dbReference type="InterPro" id="IPR050472">
    <property type="entry name" value="Anth_synth/Amidotransfase"/>
</dbReference>
<accession>A0ABV9LTN0</accession>
<keyword evidence="3 7" id="KW-0456">Lyase</keyword>
<proteinExistence type="predicted"/>
<gene>
    <name evidence="7" type="ORF">ACFO4O_02495</name>
</gene>
<evidence type="ECO:0000313" key="8">
    <source>
        <dbReference type="Proteomes" id="UP001595897"/>
    </source>
</evidence>
<evidence type="ECO:0000256" key="2">
    <source>
        <dbReference type="ARBA" id="ARBA00022962"/>
    </source>
</evidence>
<evidence type="ECO:0000313" key="7">
    <source>
        <dbReference type="EMBL" id="MFC4699023.1"/>
    </source>
</evidence>
<sequence length="227" mass="24435">MDITQVKVVLIDNNDSFTYNLVDELRVMGVELKVFRNAVPTNTIIEQLQAYQLTGPAMLLLSPGPGAPKDAGNMPEVLNQVKGRFPVLGICLGHQAIVEAYGGSVGRAEDVMHGKASLMQHAFPGIFEGLSNPLSIARYHSLIATNVPQCLHVIAGINKLPMAILHEADNMLGFQFHPESILTCDGSRLLRQAITYLSSRAFASANSAPQEVTGAQTGKTLSAKDKQ</sequence>
<dbReference type="GO" id="GO:0004049">
    <property type="term" value="F:anthranilate synthase activity"/>
    <property type="evidence" value="ECO:0007669"/>
    <property type="project" value="UniProtKB-EC"/>
</dbReference>
<dbReference type="PROSITE" id="PS51273">
    <property type="entry name" value="GATASE_TYPE_1"/>
    <property type="match status" value="1"/>
</dbReference>
<dbReference type="EMBL" id="JBHSGU010000002">
    <property type="protein sequence ID" value="MFC4699023.1"/>
    <property type="molecule type" value="Genomic_DNA"/>
</dbReference>
<dbReference type="PANTHER" id="PTHR43418:SF2">
    <property type="entry name" value="BIFUNCTIONAL PROTEIN TRPGD"/>
    <property type="match status" value="1"/>
</dbReference>
<comment type="catalytic activity">
    <reaction evidence="4">
        <text>chorismate + L-glutamine = anthranilate + pyruvate + L-glutamate + H(+)</text>
        <dbReference type="Rhea" id="RHEA:21732"/>
        <dbReference type="ChEBI" id="CHEBI:15361"/>
        <dbReference type="ChEBI" id="CHEBI:15378"/>
        <dbReference type="ChEBI" id="CHEBI:16567"/>
        <dbReference type="ChEBI" id="CHEBI:29748"/>
        <dbReference type="ChEBI" id="CHEBI:29985"/>
        <dbReference type="ChEBI" id="CHEBI:58359"/>
        <dbReference type="EC" id="4.1.3.27"/>
    </reaction>
</comment>
<evidence type="ECO:0000259" key="6">
    <source>
        <dbReference type="Pfam" id="PF00117"/>
    </source>
</evidence>
<evidence type="ECO:0000256" key="1">
    <source>
        <dbReference type="ARBA" id="ARBA00012266"/>
    </source>
</evidence>
<reference evidence="8" key="1">
    <citation type="journal article" date="2019" name="Int. J. Syst. Evol. Microbiol.">
        <title>The Global Catalogue of Microorganisms (GCM) 10K type strain sequencing project: providing services to taxonomists for standard genome sequencing and annotation.</title>
        <authorList>
            <consortium name="The Broad Institute Genomics Platform"/>
            <consortium name="The Broad Institute Genome Sequencing Center for Infectious Disease"/>
            <person name="Wu L."/>
            <person name="Ma J."/>
        </authorList>
    </citation>
    <scope>NUCLEOTIDE SEQUENCE [LARGE SCALE GENOMIC DNA]</scope>
    <source>
        <strain evidence="8">KACC 12507</strain>
    </source>
</reference>
<keyword evidence="2" id="KW-0315">Glutamine amidotransferase</keyword>
<dbReference type="PANTHER" id="PTHR43418">
    <property type="entry name" value="MULTIFUNCTIONAL TRYPTOPHAN BIOSYNTHESIS PROTEIN-RELATED"/>
    <property type="match status" value="1"/>
</dbReference>
<dbReference type="PRINTS" id="PR00097">
    <property type="entry name" value="ANTSNTHASEII"/>
</dbReference>